<dbReference type="RefSeq" id="WP_311786932.1">
    <property type="nucleotide sequence ID" value="NZ_JALDYY010000006.1"/>
</dbReference>
<protein>
    <recommendedName>
        <fullName evidence="4">DUF3426 domain-containing protein</fullName>
    </recommendedName>
</protein>
<keyword evidence="3" id="KW-1185">Reference proteome</keyword>
<keyword evidence="1" id="KW-0812">Transmembrane</keyword>
<evidence type="ECO:0008006" key="4">
    <source>
        <dbReference type="Google" id="ProtNLM"/>
    </source>
</evidence>
<dbReference type="EMBL" id="JALDYZ010000009">
    <property type="protein sequence ID" value="MDI7923562.1"/>
    <property type="molecule type" value="Genomic_DNA"/>
</dbReference>
<proteinExistence type="predicted"/>
<sequence>MRYDLIPPEPHPGRGRGNRFARSFEIVDADFVVIRESRPRARQTAYPDKLQKDRRAVLLGVVARRLGMALVMAAERVLRRLPARRFAGLVASLSLLVFVLAGGYSAVARGSRVEAPAVKSLEITSVNLTRQDANGMPVLLVNAVIENRSDAVKPLAPIRADLVSGGRLLARTIIAAPASSLAAGESRGIATRLPYPGGKLPEVRLSFTDVDVSIR</sequence>
<dbReference type="Proteomes" id="UP001161580">
    <property type="component" value="Unassembled WGS sequence"/>
</dbReference>
<reference evidence="2" key="1">
    <citation type="submission" date="2022-03" db="EMBL/GenBank/DDBJ databases">
        <title>Fererhizobium litorale gen. nov., sp. nov., isolated from sandy sediments of the Sea of Japan seashore.</title>
        <authorList>
            <person name="Romanenko L."/>
            <person name="Kurilenko V."/>
            <person name="Otstavnykh N."/>
            <person name="Svetashev V."/>
            <person name="Tekutyeva L."/>
            <person name="Isaeva M."/>
            <person name="Mikhailov V."/>
        </authorList>
    </citation>
    <scope>NUCLEOTIDE SEQUENCE</scope>
    <source>
        <strain evidence="2">KMM 9576</strain>
    </source>
</reference>
<evidence type="ECO:0000313" key="2">
    <source>
        <dbReference type="EMBL" id="MDI7923562.1"/>
    </source>
</evidence>
<keyword evidence="1" id="KW-0472">Membrane</keyword>
<keyword evidence="1" id="KW-1133">Transmembrane helix</keyword>
<feature type="transmembrane region" description="Helical" evidence="1">
    <location>
        <begin position="86"/>
        <end position="107"/>
    </location>
</feature>
<organism evidence="2 3">
    <name type="scientific">Ferirhizobium litorale</name>
    <dbReference type="NCBI Taxonomy" id="2927786"/>
    <lineage>
        <taxon>Bacteria</taxon>
        <taxon>Pseudomonadati</taxon>
        <taxon>Pseudomonadota</taxon>
        <taxon>Alphaproteobacteria</taxon>
        <taxon>Hyphomicrobiales</taxon>
        <taxon>Rhizobiaceae</taxon>
        <taxon>Ferirhizobium</taxon>
    </lineage>
</organism>
<gene>
    <name evidence="2" type="ORF">MRS75_15895</name>
</gene>
<dbReference type="AlphaFoldDB" id="A0AAE3U398"/>
<comment type="caution">
    <text evidence="2">The sequence shown here is derived from an EMBL/GenBank/DDBJ whole genome shotgun (WGS) entry which is preliminary data.</text>
</comment>
<evidence type="ECO:0000256" key="1">
    <source>
        <dbReference type="SAM" id="Phobius"/>
    </source>
</evidence>
<evidence type="ECO:0000313" key="3">
    <source>
        <dbReference type="Proteomes" id="UP001161580"/>
    </source>
</evidence>
<name>A0AAE3U398_9HYPH</name>
<accession>A0AAE3U398</accession>